<reference evidence="1" key="1">
    <citation type="submission" date="2023-10" db="EMBL/GenBank/DDBJ databases">
        <authorList>
            <person name="Domelevo Entfellner J.-B."/>
        </authorList>
    </citation>
    <scope>NUCLEOTIDE SEQUENCE</scope>
</reference>
<name>A0AA86VAM7_9FABA</name>
<keyword evidence="2" id="KW-1185">Reference proteome</keyword>
<evidence type="ECO:0000313" key="2">
    <source>
        <dbReference type="Proteomes" id="UP001189624"/>
    </source>
</evidence>
<dbReference type="EMBL" id="OY731399">
    <property type="protein sequence ID" value="CAJ1933883.1"/>
    <property type="molecule type" value="Genomic_DNA"/>
</dbReference>
<dbReference type="GO" id="GO:0006606">
    <property type="term" value="P:protein import into nucleus"/>
    <property type="evidence" value="ECO:0007669"/>
    <property type="project" value="TreeGrafter"/>
</dbReference>
<evidence type="ECO:0000313" key="1">
    <source>
        <dbReference type="EMBL" id="CAJ1933883.1"/>
    </source>
</evidence>
<dbReference type="Gramene" id="rna-AYBTSS11_LOCUS6605">
    <property type="protein sequence ID" value="CAJ1933883.1"/>
    <property type="gene ID" value="gene-AYBTSS11_LOCUS6605"/>
</dbReference>
<protein>
    <submittedName>
        <fullName evidence="1">Uncharacterized protein</fullName>
    </submittedName>
</protein>
<dbReference type="Proteomes" id="UP001189624">
    <property type="component" value="Chromosome 2"/>
</dbReference>
<dbReference type="GO" id="GO:0006405">
    <property type="term" value="P:RNA export from nucleus"/>
    <property type="evidence" value="ECO:0007669"/>
    <property type="project" value="TreeGrafter"/>
</dbReference>
<proteinExistence type="predicted"/>
<dbReference type="PANTHER" id="PTHR31431">
    <property type="entry name" value="NUCLEOPORIN NUP188 HOMOLOG"/>
    <property type="match status" value="1"/>
</dbReference>
<accession>A0AA86VAM7</accession>
<dbReference type="PANTHER" id="PTHR31431:SF1">
    <property type="entry name" value="NUCLEOPORIN NUP188"/>
    <property type="match status" value="1"/>
</dbReference>
<organism evidence="1 2">
    <name type="scientific">Sphenostylis stenocarpa</name>
    <dbReference type="NCBI Taxonomy" id="92480"/>
    <lineage>
        <taxon>Eukaryota</taxon>
        <taxon>Viridiplantae</taxon>
        <taxon>Streptophyta</taxon>
        <taxon>Embryophyta</taxon>
        <taxon>Tracheophyta</taxon>
        <taxon>Spermatophyta</taxon>
        <taxon>Magnoliopsida</taxon>
        <taxon>eudicotyledons</taxon>
        <taxon>Gunneridae</taxon>
        <taxon>Pentapetalae</taxon>
        <taxon>rosids</taxon>
        <taxon>fabids</taxon>
        <taxon>Fabales</taxon>
        <taxon>Fabaceae</taxon>
        <taxon>Papilionoideae</taxon>
        <taxon>50 kb inversion clade</taxon>
        <taxon>NPAAA clade</taxon>
        <taxon>indigoferoid/millettioid clade</taxon>
        <taxon>Phaseoleae</taxon>
        <taxon>Sphenostylis</taxon>
    </lineage>
</organism>
<gene>
    <name evidence="1" type="ORF">AYBTSS11_LOCUS6605</name>
</gene>
<dbReference type="InterPro" id="IPR044840">
    <property type="entry name" value="Nup188"/>
</dbReference>
<dbReference type="GO" id="GO:0044611">
    <property type="term" value="C:nuclear pore inner ring"/>
    <property type="evidence" value="ECO:0007669"/>
    <property type="project" value="TreeGrafter"/>
</dbReference>
<dbReference type="GO" id="GO:0017056">
    <property type="term" value="F:structural constituent of nuclear pore"/>
    <property type="evidence" value="ECO:0007669"/>
    <property type="project" value="InterPro"/>
</dbReference>
<sequence length="1993" mass="223220">MEVGLALPFPCRTRMTKAQCRSKADHLEGKGNSSLDERWIHYGPVSEDNTMKEEAKKMFHDGLESKLVLFFDNLLSRSYPEQMCVMCLKTLGCCDWILSYGACETLDVGMIFNPIDVELFTLWAEETLMEDNLVLDILFLAYYDSFCTCSGEMWKKFGSLYKGIVAGDYNLGKLAITTETQQLSYNAKVQLLLILIETLNLDNVLQMVHDEVPYRKSVSTFSMTDVQEMDALVSTFNAFEMNEAGPLVLAWAVFLYLLLTLLEKDKNNELMEIDHVSYVRQAFEAGSLRYCLEILQCDILKDYDGPMSGYRSVLRTFISAFIASYEINPQPDDNNPTLILDILCKIYRGEESLCIQFWDKESFIDGPIRSLLCNLESEFPFRTIELVQLLSSLSEGAWPAECVYNFLSRSVGISSLFEINSESQIVEAREAVRVPGVEGFFIPAGTRGRVLRVVGENTALVRWEYSPSGMFVLLLHLAQEMYLNNKDEVAFTLDLLSRLVSFNTGICFALMDISNYLQFDAVGSMNEQVEKRVWVVEIICNLITKLPLNSCGAALMSMGVKILAIMLICSPSNVAAATLNANLFDMTLQTPVFNVGSNGLSSGSWLLSCKLARMLLIDCEHNSNDCPLAISAWYVDNMVRDTFKELRIGFDTIYHTALKFQEAEILAKVCIDAVNGLYNEKSDIDTMKRACYVRPCTYAKVNVSESAKGAPGPAACGGSYRDKIAAYIGLLDFTLQLVETGVEHDALLALIIFSLQYVLVNHEYWKYKMKHIRWKITLKVLELMKKCISSMPNYEKLGEIILNVVFSDSSIHNTLFQIVCTTAHALEKLHVSRLFDPMEIEGLQIAISSVLDILSVMLTKLSKDTSLNFPVFLQAVFSCTTKPVPVLTSVLSLISYFQDPAIQYGAVRFISMLFAIADCIQPFSYGITCFVPDNEIMDLRHSLSYIVLEQSESNENLFIATVNLFTSAAHYQPSFIVAIFAPEESTEDHLSIGDAKLQKKETSPMHVVSKRSNLIDALVHYIERADDLIKSNPRLLLCVLNFMIALWQGAPQYANLLESLRRHGKFWANLANAISNIANSEISLHTSLKEKDAINLAYTFHCQSSILGIMAYELFLQRKLFHAESLVKDAAESKEKEQNATGTEKSKSANLHDLKGIWSSWFNDSILEKLIKSYTSCGYNNDIYCGAKVATSLFSVHVMMKLAVCDSGSLSVLLLQKIHEILAKLSIHPAFSELMSQYSQRGYSEGKELKRLILNDLFYHLQGELEGRKIGIGPFKELSQYLVESNFMGTYQHQFNEDYFTTNMFTKNVYLFDLAHLREDLRLDVWDCSNWRKSKEVAETMLRSLQDANSVMLLSSSKLSALKGLIAVLAVNHDHQDRKYFKKSQGRATAGGRISDELIFTFMDNICQSFLATMETLSSVLDASEDILNFLACQVELLFQLTRTVSKSLSLNVSLLVLKCASSGLRLLNSLKPLPSEANVIMKLLLTLLLSVLHSNSLNAHSGLAANESSGEDFSNVSNATLGLLPILCNCIATSEHCMLSLSVMDLILRNFLTPRTWLPVLQDHLQLPVVMLKLHDRNSTSIPIIMKFFLTLARVRGGAEMLSCSGFLSSVRVLFSESSEDFSSIGSETKGGSCEKFVTNQDIWGLGLAVVTAMVKSLGDNSSGTAIVDSMIPYFFSEKARLIFNSLNAPDFPSGDHDKKRPRAQRAWIYLATLKETEHTLMLMCELAKHWNSWIKAIRNVDRQLREKCIHLLAFISRGSQRLGELSSRNAPLLCPPSVKEDFEICSKPSFVNSKNGWFALSPLGCVPKPKIPSFSTALSTYGQATESTDPVPKSCFSDTVALQVYRIAFLLLKFLCLQTEGAAKRAEEVGFVDLAHFPELPMPEILHGLQDQAIAITTELCEANKQRVSPEVQGVCNLLLQILEMALHIELCVLQICRIRPVLGRVEDFSKEAKSLFSALEGHAFLKASRNSLKQMISCVYPGLLQTENFI</sequence>